<evidence type="ECO:0000313" key="5">
    <source>
        <dbReference type="Proteomes" id="UP000007494"/>
    </source>
</evidence>
<evidence type="ECO:0000313" key="4">
    <source>
        <dbReference type="EMBL" id="CEL67243.1"/>
    </source>
</evidence>
<dbReference type="Proteomes" id="UP000007494">
    <property type="component" value="Chromosome VIII"/>
</dbReference>
<reference evidence="5" key="3">
    <citation type="journal article" date="2012" name="PLoS Pathog.">
        <title>Comparative genomics of the apicomplexan parasites Toxoplasma gondii and Neospora caninum: Coccidia differing in host range and transmission strategy.</title>
        <authorList>
            <person name="Reid A.J."/>
            <person name="Vermont S.J."/>
            <person name="Cotton J.A."/>
            <person name="Harris D."/>
            <person name="Hill-Cawthorne G.A."/>
            <person name="Konen-Waisman S."/>
            <person name="Latham S.M."/>
            <person name="Mourier T."/>
            <person name="Norton R."/>
            <person name="Quail M.A."/>
            <person name="Sanders M."/>
            <person name="Shanmugam D."/>
            <person name="Sohal A."/>
            <person name="Wasmuth J.D."/>
            <person name="Brunk B."/>
            <person name="Grigg M.E."/>
            <person name="Howard J.C."/>
            <person name="Parkinson J."/>
            <person name="Roos D.S."/>
            <person name="Trees A.J."/>
            <person name="Berriman M."/>
            <person name="Pain A."/>
            <person name="Wastling J.M."/>
        </authorList>
    </citation>
    <scope>NUCLEOTIDE SEQUENCE [LARGE SCALE GENOMIC DNA]</scope>
    <source>
        <strain evidence="5">Liverpool</strain>
    </source>
</reference>
<dbReference type="EMBL" id="LN714483">
    <property type="protein sequence ID" value="CEL67243.1"/>
    <property type="molecule type" value="Genomic_DNA"/>
</dbReference>
<organism evidence="3 5">
    <name type="scientific">Neospora caninum (strain Liverpool)</name>
    <dbReference type="NCBI Taxonomy" id="572307"/>
    <lineage>
        <taxon>Eukaryota</taxon>
        <taxon>Sar</taxon>
        <taxon>Alveolata</taxon>
        <taxon>Apicomplexa</taxon>
        <taxon>Conoidasida</taxon>
        <taxon>Coccidia</taxon>
        <taxon>Eucoccidiorida</taxon>
        <taxon>Eimeriorina</taxon>
        <taxon>Sarcocystidae</taxon>
        <taxon>Neospora</taxon>
    </lineage>
</organism>
<dbReference type="GeneID" id="13443616"/>
<keyword evidence="5" id="KW-1185">Reference proteome</keyword>
<dbReference type="AlphaFoldDB" id="F0VHP6"/>
<reference evidence="3" key="2">
    <citation type="submission" date="2011-03" db="EMBL/GenBank/DDBJ databases">
        <title>Comparative genomics and transcriptomics of Neospora caninum and Toxoplasma gondii.</title>
        <authorList>
            <person name="Reid A.J."/>
            <person name="Sohal A."/>
            <person name="Harris D."/>
            <person name="Quail M."/>
            <person name="Sanders M."/>
            <person name="Berriman M."/>
            <person name="Wastling J.M."/>
            <person name="Pain A."/>
        </authorList>
    </citation>
    <scope>NUCLEOTIDE SEQUENCE</scope>
    <source>
        <strain evidence="3">Liverpool</strain>
    </source>
</reference>
<feature type="transmembrane region" description="Helical" evidence="2">
    <location>
        <begin position="172"/>
        <end position="196"/>
    </location>
</feature>
<accession>F0VHP6</accession>
<keyword evidence="2" id="KW-0812">Transmembrane</keyword>
<dbReference type="OrthoDB" id="329173at2759"/>
<reference evidence="4" key="4">
    <citation type="journal article" date="2015" name="PLoS ONE">
        <title>Comprehensive Evaluation of Toxoplasma gondii VEG and Neospora caninum LIV Genomes with Tachyzoite Stage Transcriptome and Proteome Defines Novel Transcript Features.</title>
        <authorList>
            <person name="Ramaprasad A."/>
            <person name="Mourier T."/>
            <person name="Naeem R."/>
            <person name="Malas T.B."/>
            <person name="Moussa E."/>
            <person name="Panigrahi A."/>
            <person name="Vermont S.J."/>
            <person name="Otto T.D."/>
            <person name="Wastling J."/>
            <person name="Pain A."/>
        </authorList>
    </citation>
    <scope>NUCLEOTIDE SEQUENCE</scope>
    <source>
        <strain evidence="4">Liverpool</strain>
    </source>
</reference>
<gene>
    <name evidence="4" type="ORF">BN1204_030440</name>
    <name evidence="3" type="ORF">NCLIV_030440</name>
</gene>
<protein>
    <recommendedName>
        <fullName evidence="6">Transmembrane protein</fullName>
    </recommendedName>
</protein>
<sequence>MIAQTDTLPSPANGPTPHRGASCFSAVCGWMCKSEGWLRATVGLQALVATARLLTPRPLVSVANFFLVFLGFNITATPAVIRLFFLSFFALILGLSDLFWLVMKFTGPFGSAWLDPKYYWRPIYPSVYDRAYLASYPPFDKTADSPQGAGEAKPVPPPLPRMYPPERAPAVWQIYVELVCFCVSPLICFLTAWLAWRIYKRNLLELQASEVGFFLPAGEPEYGATGNAASPPGFYTPDPSRTIAGEGQPLLQPSRGAHPFVPFAGEGMRLGGADAGRWCENEEKREDLSSGTARKSEEKI</sequence>
<evidence type="ECO:0000313" key="3">
    <source>
        <dbReference type="EMBL" id="CBZ53257.1"/>
    </source>
</evidence>
<feature type="region of interest" description="Disordered" evidence="1">
    <location>
        <begin position="281"/>
        <end position="300"/>
    </location>
</feature>
<dbReference type="FunCoup" id="F0VHP6">
    <property type="interactions" value="10"/>
</dbReference>
<dbReference type="VEuPathDB" id="ToxoDB:NCLIV_030440"/>
<dbReference type="EMBL" id="FR823390">
    <property type="protein sequence ID" value="CBZ53257.1"/>
    <property type="molecule type" value="Genomic_DNA"/>
</dbReference>
<dbReference type="RefSeq" id="XP_003883289.1">
    <property type="nucleotide sequence ID" value="XM_003883240.1"/>
</dbReference>
<reference evidence="3" key="1">
    <citation type="submission" date="2011-02" db="EMBL/GenBank/DDBJ databases">
        <authorList>
            <person name="Aslett M."/>
        </authorList>
    </citation>
    <scope>NUCLEOTIDE SEQUENCE</scope>
    <source>
        <strain evidence="3">Liverpool</strain>
    </source>
</reference>
<keyword evidence="2" id="KW-1133">Transmembrane helix</keyword>
<proteinExistence type="predicted"/>
<dbReference type="InParanoid" id="F0VHP6"/>
<feature type="transmembrane region" description="Helical" evidence="2">
    <location>
        <begin position="83"/>
        <end position="103"/>
    </location>
</feature>
<evidence type="ECO:0008006" key="6">
    <source>
        <dbReference type="Google" id="ProtNLM"/>
    </source>
</evidence>
<keyword evidence="2" id="KW-0472">Membrane</keyword>
<evidence type="ECO:0000256" key="1">
    <source>
        <dbReference type="SAM" id="MobiDB-lite"/>
    </source>
</evidence>
<evidence type="ECO:0000256" key="2">
    <source>
        <dbReference type="SAM" id="Phobius"/>
    </source>
</evidence>
<dbReference type="eggNOG" id="ENOG502SWM2">
    <property type="taxonomic scope" value="Eukaryota"/>
</dbReference>
<dbReference type="OMA" id="AGRWCEN"/>
<name>F0VHP6_NEOCL</name>
<feature type="transmembrane region" description="Helical" evidence="2">
    <location>
        <begin position="59"/>
        <end position="76"/>
    </location>
</feature>